<dbReference type="Proteomes" id="UP000297861">
    <property type="component" value="Unassembled WGS sequence"/>
</dbReference>
<gene>
    <name evidence="1" type="ORF">E2605_14865</name>
</gene>
<dbReference type="RefSeq" id="WP_134437063.1">
    <property type="nucleotide sequence ID" value="NZ_SOML01000010.1"/>
</dbReference>
<protein>
    <submittedName>
        <fullName evidence="1">Ribosomal large subunit pseudouridine synthase B</fullName>
    </submittedName>
</protein>
<dbReference type="AlphaFoldDB" id="A0A4Y8KX05"/>
<proteinExistence type="predicted"/>
<sequence>METYNGIKYDGLNFSTMEVNRNFKIKVSGESNGQKVHKLVGVYGLLELIGVDLTNSFIEKAFNKGLDKVECKLRRGLKVTFYTV</sequence>
<evidence type="ECO:0000313" key="2">
    <source>
        <dbReference type="Proteomes" id="UP000297861"/>
    </source>
</evidence>
<keyword evidence="2" id="KW-1185">Reference proteome</keyword>
<organism evidence="1 2">
    <name type="scientific">Dysgonomonas capnocytophagoides</name>
    <dbReference type="NCBI Taxonomy" id="45254"/>
    <lineage>
        <taxon>Bacteria</taxon>
        <taxon>Pseudomonadati</taxon>
        <taxon>Bacteroidota</taxon>
        <taxon>Bacteroidia</taxon>
        <taxon>Bacteroidales</taxon>
        <taxon>Dysgonomonadaceae</taxon>
        <taxon>Dysgonomonas</taxon>
    </lineage>
</organism>
<name>A0A4Y8KX05_9BACT</name>
<evidence type="ECO:0000313" key="1">
    <source>
        <dbReference type="EMBL" id="TFD94651.1"/>
    </source>
</evidence>
<comment type="caution">
    <text evidence="1">The sequence shown here is derived from an EMBL/GenBank/DDBJ whole genome shotgun (WGS) entry which is preliminary data.</text>
</comment>
<dbReference type="EMBL" id="SOML01000010">
    <property type="protein sequence ID" value="TFD94651.1"/>
    <property type="molecule type" value="Genomic_DNA"/>
</dbReference>
<reference evidence="1 2" key="1">
    <citation type="submission" date="2019-03" db="EMBL/GenBank/DDBJ databases">
        <title>San Antonio Military Medical Center submission to MRSN (WRAIR), pending publication.</title>
        <authorList>
            <person name="Blyth D.M."/>
            <person name="Mccarthy S.L."/>
            <person name="Schall S.E."/>
            <person name="Stam J.A."/>
            <person name="Ong A.C."/>
            <person name="Mcgann P.T."/>
        </authorList>
    </citation>
    <scope>NUCLEOTIDE SEQUENCE [LARGE SCALE GENOMIC DNA]</scope>
    <source>
        <strain evidence="1 2">MRSN571793</strain>
    </source>
</reference>
<dbReference type="OrthoDB" id="999254at2"/>
<accession>A0A4Y8KX05</accession>